<accession>A0A5B7GY22</accession>
<protein>
    <submittedName>
        <fullName evidence="1">Uncharacterized protein</fullName>
    </submittedName>
</protein>
<name>A0A5B7GY22_PORTR</name>
<gene>
    <name evidence="1" type="ORF">E2C01_056574</name>
</gene>
<keyword evidence="2" id="KW-1185">Reference proteome</keyword>
<dbReference type="Proteomes" id="UP000324222">
    <property type="component" value="Unassembled WGS sequence"/>
</dbReference>
<reference evidence="1 2" key="1">
    <citation type="submission" date="2019-05" db="EMBL/GenBank/DDBJ databases">
        <title>Another draft genome of Portunus trituberculatus and its Hox gene families provides insights of decapod evolution.</title>
        <authorList>
            <person name="Jeong J.-H."/>
            <person name="Song I."/>
            <person name="Kim S."/>
            <person name="Choi T."/>
            <person name="Kim D."/>
            <person name="Ryu S."/>
            <person name="Kim W."/>
        </authorList>
    </citation>
    <scope>NUCLEOTIDE SEQUENCE [LARGE SCALE GENOMIC DNA]</scope>
    <source>
        <tissue evidence="1">Muscle</tissue>
    </source>
</reference>
<evidence type="ECO:0000313" key="1">
    <source>
        <dbReference type="EMBL" id="MPC62489.1"/>
    </source>
</evidence>
<evidence type="ECO:0000313" key="2">
    <source>
        <dbReference type="Proteomes" id="UP000324222"/>
    </source>
</evidence>
<dbReference type="EMBL" id="VSRR010019741">
    <property type="protein sequence ID" value="MPC62489.1"/>
    <property type="molecule type" value="Genomic_DNA"/>
</dbReference>
<sequence>MLMQEGQLVPLSLVSSIGPLASQLRDSFTVNKLETQLSNAVSVMSQMASFLGMSGDSTPASLKEIMEEIVVNKLANHVFIPSPPRQWVPCPLYTSSQLFAQEGDLARNRAILGKVMLSQDGVMGLERVTHMSCLSATCDGMSVPAL</sequence>
<comment type="caution">
    <text evidence="1">The sequence shown here is derived from an EMBL/GenBank/DDBJ whole genome shotgun (WGS) entry which is preliminary data.</text>
</comment>
<proteinExistence type="predicted"/>
<organism evidence="1 2">
    <name type="scientific">Portunus trituberculatus</name>
    <name type="common">Swimming crab</name>
    <name type="synonym">Neptunus trituberculatus</name>
    <dbReference type="NCBI Taxonomy" id="210409"/>
    <lineage>
        <taxon>Eukaryota</taxon>
        <taxon>Metazoa</taxon>
        <taxon>Ecdysozoa</taxon>
        <taxon>Arthropoda</taxon>
        <taxon>Crustacea</taxon>
        <taxon>Multicrustacea</taxon>
        <taxon>Malacostraca</taxon>
        <taxon>Eumalacostraca</taxon>
        <taxon>Eucarida</taxon>
        <taxon>Decapoda</taxon>
        <taxon>Pleocyemata</taxon>
        <taxon>Brachyura</taxon>
        <taxon>Eubrachyura</taxon>
        <taxon>Portunoidea</taxon>
        <taxon>Portunidae</taxon>
        <taxon>Portuninae</taxon>
        <taxon>Portunus</taxon>
    </lineage>
</organism>
<dbReference type="AlphaFoldDB" id="A0A5B7GY22"/>